<dbReference type="EMBL" id="JAXLQG010000019">
    <property type="protein sequence ID" value="KAK5530469.1"/>
    <property type="molecule type" value="Genomic_DNA"/>
</dbReference>
<evidence type="ECO:0000256" key="1">
    <source>
        <dbReference type="SAM" id="Coils"/>
    </source>
</evidence>
<sequence>MCRYKLQTCPYPHQDPIAALIFLPDKAGQWVPCDEPKPWGRLSCGKLVVMHPQIPAEVVLKSLFPPALQLLENRSGNLEKKEDPQHSETPDLQTQSYADTIIPGTAAGVDGTNDAEGAPIQLATCKWCTSVVKLVATKSKEKQSEARQEIAQLEKLMDGCPLLRQLQGKILRLEQNLDTLRHDALALTRALRDDTETTADNENQTPASNGTH</sequence>
<evidence type="ECO:0000256" key="2">
    <source>
        <dbReference type="SAM" id="MobiDB-lite"/>
    </source>
</evidence>
<keyword evidence="4" id="KW-1185">Reference proteome</keyword>
<evidence type="ECO:0000313" key="4">
    <source>
        <dbReference type="Proteomes" id="UP001345827"/>
    </source>
</evidence>
<feature type="compositionally biased region" description="Polar residues" evidence="2">
    <location>
        <begin position="198"/>
        <end position="212"/>
    </location>
</feature>
<gene>
    <name evidence="3" type="ORF">LTR25_009047</name>
</gene>
<dbReference type="Proteomes" id="UP001345827">
    <property type="component" value="Unassembled WGS sequence"/>
</dbReference>
<feature type="region of interest" description="Disordered" evidence="2">
    <location>
        <begin position="193"/>
        <end position="212"/>
    </location>
</feature>
<comment type="caution">
    <text evidence="3">The sequence shown here is derived from an EMBL/GenBank/DDBJ whole genome shotgun (WGS) entry which is preliminary data.</text>
</comment>
<evidence type="ECO:0000313" key="3">
    <source>
        <dbReference type="EMBL" id="KAK5530469.1"/>
    </source>
</evidence>
<name>A0AAV9PVP4_9PEZI</name>
<proteinExistence type="predicted"/>
<feature type="coiled-coil region" evidence="1">
    <location>
        <begin position="136"/>
        <end position="190"/>
    </location>
</feature>
<accession>A0AAV9PVP4</accession>
<keyword evidence="1" id="KW-0175">Coiled coil</keyword>
<dbReference type="AlphaFoldDB" id="A0AAV9PVP4"/>
<reference evidence="3 4" key="1">
    <citation type="submission" date="2023-06" db="EMBL/GenBank/DDBJ databases">
        <title>Black Yeasts Isolated from many extreme environments.</title>
        <authorList>
            <person name="Coleine C."/>
            <person name="Stajich J.E."/>
            <person name="Selbmann L."/>
        </authorList>
    </citation>
    <scope>NUCLEOTIDE SEQUENCE [LARGE SCALE GENOMIC DNA]</scope>
    <source>
        <strain evidence="3 4">CCFEE 5887</strain>
    </source>
</reference>
<organism evidence="3 4">
    <name type="scientific">Vermiconidia calcicola</name>
    <dbReference type="NCBI Taxonomy" id="1690605"/>
    <lineage>
        <taxon>Eukaryota</taxon>
        <taxon>Fungi</taxon>
        <taxon>Dikarya</taxon>
        <taxon>Ascomycota</taxon>
        <taxon>Pezizomycotina</taxon>
        <taxon>Dothideomycetes</taxon>
        <taxon>Dothideomycetidae</taxon>
        <taxon>Mycosphaerellales</taxon>
        <taxon>Extremaceae</taxon>
        <taxon>Vermiconidia</taxon>
    </lineage>
</organism>
<protein>
    <submittedName>
        <fullName evidence="3">Uncharacterized protein</fullName>
    </submittedName>
</protein>